<evidence type="ECO:0000256" key="1">
    <source>
        <dbReference type="ARBA" id="ARBA00004141"/>
    </source>
</evidence>
<keyword evidence="5 6" id="KW-0472">Membrane</keyword>
<evidence type="ECO:0000256" key="6">
    <source>
        <dbReference type="RuleBase" id="RU363041"/>
    </source>
</evidence>
<dbReference type="PANTHER" id="PTHR43483">
    <property type="entry name" value="MEMBRANE TRANSPORTER PROTEIN HI_0806-RELATED"/>
    <property type="match status" value="1"/>
</dbReference>
<protein>
    <recommendedName>
        <fullName evidence="6">Probable membrane transporter protein</fullName>
    </recommendedName>
</protein>
<dbReference type="PANTHER" id="PTHR43483:SF3">
    <property type="entry name" value="MEMBRANE TRANSPORTER PROTEIN HI_0806-RELATED"/>
    <property type="match status" value="1"/>
</dbReference>
<evidence type="ECO:0000256" key="4">
    <source>
        <dbReference type="ARBA" id="ARBA00022989"/>
    </source>
</evidence>
<dbReference type="Proteomes" id="UP001257909">
    <property type="component" value="Unassembled WGS sequence"/>
</dbReference>
<feature type="transmembrane region" description="Helical" evidence="6">
    <location>
        <begin position="146"/>
        <end position="167"/>
    </location>
</feature>
<evidence type="ECO:0000313" key="7">
    <source>
        <dbReference type="EMBL" id="MDR7122282.1"/>
    </source>
</evidence>
<evidence type="ECO:0000256" key="3">
    <source>
        <dbReference type="ARBA" id="ARBA00022692"/>
    </source>
</evidence>
<feature type="transmembrane region" description="Helical" evidence="6">
    <location>
        <begin position="48"/>
        <end position="69"/>
    </location>
</feature>
<keyword evidence="4 6" id="KW-1133">Transmembrane helix</keyword>
<feature type="transmembrane region" description="Helical" evidence="6">
    <location>
        <begin position="7"/>
        <end position="36"/>
    </location>
</feature>
<keyword evidence="3 6" id="KW-0812">Transmembrane</keyword>
<feature type="transmembrane region" description="Helical" evidence="6">
    <location>
        <begin position="107"/>
        <end position="125"/>
    </location>
</feature>
<feature type="transmembrane region" description="Helical" evidence="6">
    <location>
        <begin position="179"/>
        <end position="200"/>
    </location>
</feature>
<evidence type="ECO:0000313" key="8">
    <source>
        <dbReference type="Proteomes" id="UP001257909"/>
    </source>
</evidence>
<evidence type="ECO:0000256" key="2">
    <source>
        <dbReference type="ARBA" id="ARBA00009142"/>
    </source>
</evidence>
<dbReference type="InterPro" id="IPR002781">
    <property type="entry name" value="TM_pro_TauE-like"/>
</dbReference>
<feature type="transmembrane region" description="Helical" evidence="6">
    <location>
        <begin position="212"/>
        <end position="232"/>
    </location>
</feature>
<feature type="transmembrane region" description="Helical" evidence="6">
    <location>
        <begin position="81"/>
        <end position="101"/>
    </location>
</feature>
<accession>A0ABU1W2Z7</accession>
<reference evidence="7 8" key="1">
    <citation type="submission" date="2023-07" db="EMBL/GenBank/DDBJ databases">
        <title>Sorghum-associated microbial communities from plants grown in Nebraska, USA.</title>
        <authorList>
            <person name="Schachtman D."/>
        </authorList>
    </citation>
    <scope>NUCLEOTIDE SEQUENCE [LARGE SCALE GENOMIC DNA]</scope>
    <source>
        <strain evidence="7 8">4138</strain>
    </source>
</reference>
<name>A0ABU1W2Z7_9GAMM</name>
<proteinExistence type="inferred from homology"/>
<dbReference type="RefSeq" id="WP_310280397.1">
    <property type="nucleotide sequence ID" value="NZ_JAVDWR010000014.1"/>
</dbReference>
<gene>
    <name evidence="7" type="ORF">J2W69_003241</name>
</gene>
<evidence type="ECO:0000256" key="5">
    <source>
        <dbReference type="ARBA" id="ARBA00023136"/>
    </source>
</evidence>
<sequence length="264" mass="27544">MDLWVLTLFIFAGVAGGLLLGLIGVGMALVTVPFLTFMLPSLGFSAEVAPVIALGSSMLIAAIGSVSSLRVHHQKGTINWGLIRLMLPASLFGVVAGSLLVTRLPALWLQSIFAAFLLYVAFSMLQPASPKTAQLQQPPSNQLLRWFPALVGATGSFIGAGGGVLMVPFLSRFMAMPKAVASSVAVGFPVTVFGAISYMLQTAPVNHPDLIGAVYWPAVLGMSIGSVVAAPLGVQLATKVPAALLKKLFACVLLLIALKMLLSF</sequence>
<dbReference type="EMBL" id="JAVDWR010000014">
    <property type="protein sequence ID" value="MDR7122282.1"/>
    <property type="molecule type" value="Genomic_DNA"/>
</dbReference>
<feature type="transmembrane region" description="Helical" evidence="6">
    <location>
        <begin position="244"/>
        <end position="262"/>
    </location>
</feature>
<dbReference type="Pfam" id="PF01925">
    <property type="entry name" value="TauE"/>
    <property type="match status" value="1"/>
</dbReference>
<keyword evidence="6" id="KW-1003">Cell membrane</keyword>
<comment type="caution">
    <text evidence="7">The sequence shown here is derived from an EMBL/GenBank/DDBJ whole genome shotgun (WGS) entry which is preliminary data.</text>
</comment>
<comment type="similarity">
    <text evidence="2 6">Belongs to the 4-toluene sulfonate uptake permease (TSUP) (TC 2.A.102) family.</text>
</comment>
<keyword evidence="8" id="KW-1185">Reference proteome</keyword>
<comment type="subcellular location">
    <subcellularLocation>
        <location evidence="6">Cell membrane</location>
        <topology evidence="6">Multi-pass membrane protein</topology>
    </subcellularLocation>
    <subcellularLocation>
        <location evidence="1">Membrane</location>
        <topology evidence="1">Multi-pass membrane protein</topology>
    </subcellularLocation>
</comment>
<organism evidence="7 8">
    <name type="scientific">Rheinheimera soli</name>
    <dbReference type="NCBI Taxonomy" id="443616"/>
    <lineage>
        <taxon>Bacteria</taxon>
        <taxon>Pseudomonadati</taxon>
        <taxon>Pseudomonadota</taxon>
        <taxon>Gammaproteobacteria</taxon>
        <taxon>Chromatiales</taxon>
        <taxon>Chromatiaceae</taxon>
        <taxon>Rheinheimera</taxon>
    </lineage>
</organism>